<accession>A0A2N5ULN2</accession>
<name>A0A2N5ULN2_9BASI</name>
<gene>
    <name evidence="1" type="ORF">PCANC_16020</name>
</gene>
<evidence type="ECO:0000313" key="2">
    <source>
        <dbReference type="Proteomes" id="UP000235388"/>
    </source>
</evidence>
<keyword evidence="2" id="KW-1185">Reference proteome</keyword>
<dbReference type="Proteomes" id="UP000235388">
    <property type="component" value="Unassembled WGS sequence"/>
</dbReference>
<sequence>MLTNLLRLMGKVKKKRHAFKLVTQPTSVVLPLPPYHEHFAGAVIGWTCGTGLMPANNLIAEVVKTHGVRTFPDKEMAFSIHGLMHPLLFDVAQVEPVWAGFDQTSLWALVCAAEELMLFGILNSPRVVSDSDRR</sequence>
<dbReference type="OrthoDB" id="4251012at2759"/>
<organism evidence="1 2">
    <name type="scientific">Puccinia coronata f. sp. avenae</name>
    <dbReference type="NCBI Taxonomy" id="200324"/>
    <lineage>
        <taxon>Eukaryota</taxon>
        <taxon>Fungi</taxon>
        <taxon>Dikarya</taxon>
        <taxon>Basidiomycota</taxon>
        <taxon>Pucciniomycotina</taxon>
        <taxon>Pucciniomycetes</taxon>
        <taxon>Pucciniales</taxon>
        <taxon>Pucciniaceae</taxon>
        <taxon>Puccinia</taxon>
    </lineage>
</organism>
<comment type="caution">
    <text evidence="1">The sequence shown here is derived from an EMBL/GenBank/DDBJ whole genome shotgun (WGS) entry which is preliminary data.</text>
</comment>
<evidence type="ECO:0000313" key="1">
    <source>
        <dbReference type="EMBL" id="PLW38690.1"/>
    </source>
</evidence>
<protein>
    <submittedName>
        <fullName evidence="1">Uncharacterized protein</fullName>
    </submittedName>
</protein>
<dbReference type="STRING" id="200324.A0A2N5ULN2"/>
<dbReference type="AlphaFoldDB" id="A0A2N5ULN2"/>
<reference evidence="1 2" key="1">
    <citation type="submission" date="2017-11" db="EMBL/GenBank/DDBJ databases">
        <title>De novo assembly and phasing of dikaryotic genomes from two isolates of Puccinia coronata f. sp. avenae, the causal agent of oat crown rust.</title>
        <authorList>
            <person name="Miller M.E."/>
            <person name="Zhang Y."/>
            <person name="Omidvar V."/>
            <person name="Sperschneider J."/>
            <person name="Schwessinger B."/>
            <person name="Raley C."/>
            <person name="Palmer J.M."/>
            <person name="Garnica D."/>
            <person name="Upadhyaya N."/>
            <person name="Rathjen J."/>
            <person name="Taylor J.M."/>
            <person name="Park R.F."/>
            <person name="Dodds P.N."/>
            <person name="Hirsch C.D."/>
            <person name="Kianian S.F."/>
            <person name="Figueroa M."/>
        </authorList>
    </citation>
    <scope>NUCLEOTIDE SEQUENCE [LARGE SCALE GENOMIC DNA]</scope>
    <source>
        <strain evidence="1">12NC29</strain>
    </source>
</reference>
<dbReference type="Gene3D" id="3.40.50.720">
    <property type="entry name" value="NAD(P)-binding Rossmann-like Domain"/>
    <property type="match status" value="2"/>
</dbReference>
<proteinExistence type="predicted"/>
<dbReference type="EMBL" id="PGCJ01000204">
    <property type="protein sequence ID" value="PLW38690.1"/>
    <property type="molecule type" value="Genomic_DNA"/>
</dbReference>